<keyword evidence="2" id="KW-1185">Reference proteome</keyword>
<name>A0ACB8S1A0_9AGAM</name>
<comment type="caution">
    <text evidence="1">The sequence shown here is derived from an EMBL/GenBank/DDBJ whole genome shotgun (WGS) entry which is preliminary data.</text>
</comment>
<evidence type="ECO:0000313" key="1">
    <source>
        <dbReference type="EMBL" id="KAI0049908.1"/>
    </source>
</evidence>
<protein>
    <submittedName>
        <fullName evidence="1">Uncharacterized protein</fullName>
    </submittedName>
</protein>
<proteinExistence type="predicted"/>
<dbReference type="EMBL" id="MU275867">
    <property type="protein sequence ID" value="KAI0049908.1"/>
    <property type="molecule type" value="Genomic_DNA"/>
</dbReference>
<reference evidence="1" key="1">
    <citation type="submission" date="2021-02" db="EMBL/GenBank/DDBJ databases">
        <authorList>
            <consortium name="DOE Joint Genome Institute"/>
            <person name="Ahrendt S."/>
            <person name="Looney B.P."/>
            <person name="Miyauchi S."/>
            <person name="Morin E."/>
            <person name="Drula E."/>
            <person name="Courty P.E."/>
            <person name="Chicoki N."/>
            <person name="Fauchery L."/>
            <person name="Kohler A."/>
            <person name="Kuo A."/>
            <person name="Labutti K."/>
            <person name="Pangilinan J."/>
            <person name="Lipzen A."/>
            <person name="Riley R."/>
            <person name="Andreopoulos W."/>
            <person name="He G."/>
            <person name="Johnson J."/>
            <person name="Barry K.W."/>
            <person name="Grigoriev I.V."/>
            <person name="Nagy L."/>
            <person name="Hibbett D."/>
            <person name="Henrissat B."/>
            <person name="Matheny P.B."/>
            <person name="Labbe J."/>
            <person name="Martin F."/>
        </authorList>
    </citation>
    <scope>NUCLEOTIDE SEQUENCE</scope>
    <source>
        <strain evidence="1">FP105234-sp</strain>
    </source>
</reference>
<gene>
    <name evidence="1" type="ORF">FA95DRAFT_1556219</name>
</gene>
<dbReference type="Proteomes" id="UP000814033">
    <property type="component" value="Unassembled WGS sequence"/>
</dbReference>
<reference evidence="1" key="2">
    <citation type="journal article" date="2022" name="New Phytol.">
        <title>Evolutionary transition to the ectomycorrhizal habit in the genomes of a hyperdiverse lineage of mushroom-forming fungi.</title>
        <authorList>
            <person name="Looney B."/>
            <person name="Miyauchi S."/>
            <person name="Morin E."/>
            <person name="Drula E."/>
            <person name="Courty P.E."/>
            <person name="Kohler A."/>
            <person name="Kuo A."/>
            <person name="LaButti K."/>
            <person name="Pangilinan J."/>
            <person name="Lipzen A."/>
            <person name="Riley R."/>
            <person name="Andreopoulos W."/>
            <person name="He G."/>
            <person name="Johnson J."/>
            <person name="Nolan M."/>
            <person name="Tritt A."/>
            <person name="Barry K.W."/>
            <person name="Grigoriev I.V."/>
            <person name="Nagy L.G."/>
            <person name="Hibbett D."/>
            <person name="Henrissat B."/>
            <person name="Matheny P.B."/>
            <person name="Labbe J."/>
            <person name="Martin F.M."/>
        </authorList>
    </citation>
    <scope>NUCLEOTIDE SEQUENCE</scope>
    <source>
        <strain evidence="1">FP105234-sp</strain>
    </source>
</reference>
<evidence type="ECO:0000313" key="2">
    <source>
        <dbReference type="Proteomes" id="UP000814033"/>
    </source>
</evidence>
<accession>A0ACB8S1A0</accession>
<organism evidence="1 2">
    <name type="scientific">Auriscalpium vulgare</name>
    <dbReference type="NCBI Taxonomy" id="40419"/>
    <lineage>
        <taxon>Eukaryota</taxon>
        <taxon>Fungi</taxon>
        <taxon>Dikarya</taxon>
        <taxon>Basidiomycota</taxon>
        <taxon>Agaricomycotina</taxon>
        <taxon>Agaricomycetes</taxon>
        <taxon>Russulales</taxon>
        <taxon>Auriscalpiaceae</taxon>
        <taxon>Auriscalpium</taxon>
    </lineage>
</organism>
<sequence>MPASGRSSRRTTVTRLRSCTISQHHRATNEHGPPRARSPHHQLIARAHRGPPWHATLIGSPFLLHCSLAKRDRAPGGEHEQCLDLARSAS</sequence>